<dbReference type="Gene3D" id="3.90.550.50">
    <property type="match status" value="1"/>
</dbReference>
<organism evidence="14 15">
    <name type="scientific">Lophium mytilinum</name>
    <dbReference type="NCBI Taxonomy" id="390894"/>
    <lineage>
        <taxon>Eukaryota</taxon>
        <taxon>Fungi</taxon>
        <taxon>Dikarya</taxon>
        <taxon>Ascomycota</taxon>
        <taxon>Pezizomycotina</taxon>
        <taxon>Dothideomycetes</taxon>
        <taxon>Pleosporomycetidae</taxon>
        <taxon>Mytilinidiales</taxon>
        <taxon>Mytilinidiaceae</taxon>
        <taxon>Lophium</taxon>
    </lineage>
</organism>
<evidence type="ECO:0000313" key="14">
    <source>
        <dbReference type="EMBL" id="KAF2499401.1"/>
    </source>
</evidence>
<keyword evidence="8" id="KW-0547">Nucleotide-binding</keyword>
<evidence type="ECO:0000256" key="5">
    <source>
        <dbReference type="ARBA" id="ARBA00022676"/>
    </source>
</evidence>
<keyword evidence="11 12" id="KW-0472">Membrane</keyword>
<dbReference type="GO" id="GO:0000166">
    <property type="term" value="F:nucleotide binding"/>
    <property type="evidence" value="ECO:0007669"/>
    <property type="project" value="UniProtKB-KW"/>
</dbReference>
<comment type="pathway">
    <text evidence="2">Protein modification; protein glycosylation.</text>
</comment>
<evidence type="ECO:0000259" key="13">
    <source>
        <dbReference type="Pfam" id="PF02434"/>
    </source>
</evidence>
<comment type="similarity">
    <text evidence="3">Belongs to the glycosyltransferase 31 family. Beta3-Gal-T subfamily.</text>
</comment>
<dbReference type="EMBL" id="MU004184">
    <property type="protein sequence ID" value="KAF2499401.1"/>
    <property type="molecule type" value="Genomic_DNA"/>
</dbReference>
<dbReference type="OrthoDB" id="414175at2759"/>
<dbReference type="AlphaFoldDB" id="A0A6A6R3V6"/>
<evidence type="ECO:0000313" key="15">
    <source>
        <dbReference type="Proteomes" id="UP000799750"/>
    </source>
</evidence>
<dbReference type="PANTHER" id="PTHR23033:SF47">
    <property type="entry name" value="APPLE DOMAIN-CONTAINING PROTEIN-RELATED"/>
    <property type="match status" value="1"/>
</dbReference>
<keyword evidence="7 12" id="KW-0812">Transmembrane</keyword>
<protein>
    <recommendedName>
        <fullName evidence="4">N-acetylgalactosaminide beta-1,3-galactosyltransferase</fullName>
        <ecNumber evidence="4">2.4.1.122</ecNumber>
    </recommendedName>
</protein>
<evidence type="ECO:0000256" key="6">
    <source>
        <dbReference type="ARBA" id="ARBA00022679"/>
    </source>
</evidence>
<evidence type="ECO:0000256" key="11">
    <source>
        <dbReference type="ARBA" id="ARBA00023136"/>
    </source>
</evidence>
<feature type="domain" description="Fringe-like glycosyltransferase" evidence="13">
    <location>
        <begin position="159"/>
        <end position="230"/>
    </location>
</feature>
<dbReference type="InterPro" id="IPR003378">
    <property type="entry name" value="Fringe-like_glycosylTrfase"/>
</dbReference>
<evidence type="ECO:0000256" key="1">
    <source>
        <dbReference type="ARBA" id="ARBA00004606"/>
    </source>
</evidence>
<evidence type="ECO:0000256" key="7">
    <source>
        <dbReference type="ARBA" id="ARBA00022692"/>
    </source>
</evidence>
<proteinExistence type="inferred from homology"/>
<keyword evidence="9" id="KW-0735">Signal-anchor</keyword>
<dbReference type="EC" id="2.4.1.122" evidence="4"/>
<dbReference type="GO" id="GO:0016020">
    <property type="term" value="C:membrane"/>
    <property type="evidence" value="ECO:0007669"/>
    <property type="project" value="UniProtKB-SubCell"/>
</dbReference>
<feature type="transmembrane region" description="Helical" evidence="12">
    <location>
        <begin position="9"/>
        <end position="28"/>
    </location>
</feature>
<dbReference type="PANTHER" id="PTHR23033">
    <property type="entry name" value="BETA1,3-GALACTOSYLTRANSFERASE"/>
    <property type="match status" value="1"/>
</dbReference>
<evidence type="ECO:0000256" key="9">
    <source>
        <dbReference type="ARBA" id="ARBA00022968"/>
    </source>
</evidence>
<sequence length="443" mass="50578">MIVPLGCNWVVKILIVLACCLLALYFFLSSLPTSSIRLSSSNLYCPISPLSNDVQLILKTTATEVLENLPVHLETTLRCVPNYLIYSDHAESLADIPIHDALSSLPTVLGSPRPEFALYNHLRTHGRAGLNTTLTLNTTSAATLEKWKTIPTLHDVLHRRPTAKWYVFIDLDTYIVWPNLLAYLSRFDARKPWYIANRAHLGNHPQVFANGDAGYALSAPAIRKMLAHISLHRKNFESLIESEWAADILMYQALKDVGIEMFSSYPHFQGDAPAGLNFNATQIGRQPWCYAPVSYGNMRPEERRALWKFEQGWQRRWEGSGAVLRHRDVFKGLVLPRLPAARRGWDNMWWNLEREEQEAWFSFTQCRTLCESLAKCRQFAYAVGKCEISDELTLGYETVKGVNWLKSQMPDVTSGWVVKRFPEYVKKMDLSCERHGGNDWVTT</sequence>
<reference evidence="14" key="1">
    <citation type="journal article" date="2020" name="Stud. Mycol.">
        <title>101 Dothideomycetes genomes: a test case for predicting lifestyles and emergence of pathogens.</title>
        <authorList>
            <person name="Haridas S."/>
            <person name="Albert R."/>
            <person name="Binder M."/>
            <person name="Bloem J."/>
            <person name="Labutti K."/>
            <person name="Salamov A."/>
            <person name="Andreopoulos B."/>
            <person name="Baker S."/>
            <person name="Barry K."/>
            <person name="Bills G."/>
            <person name="Bluhm B."/>
            <person name="Cannon C."/>
            <person name="Castanera R."/>
            <person name="Culley D."/>
            <person name="Daum C."/>
            <person name="Ezra D."/>
            <person name="Gonzalez J."/>
            <person name="Henrissat B."/>
            <person name="Kuo A."/>
            <person name="Liang C."/>
            <person name="Lipzen A."/>
            <person name="Lutzoni F."/>
            <person name="Magnuson J."/>
            <person name="Mondo S."/>
            <person name="Nolan M."/>
            <person name="Ohm R."/>
            <person name="Pangilinan J."/>
            <person name="Park H.-J."/>
            <person name="Ramirez L."/>
            <person name="Alfaro M."/>
            <person name="Sun H."/>
            <person name="Tritt A."/>
            <person name="Yoshinaga Y."/>
            <person name="Zwiers L.-H."/>
            <person name="Turgeon B."/>
            <person name="Goodwin S."/>
            <person name="Spatafora J."/>
            <person name="Crous P."/>
            <person name="Grigoriev I."/>
        </authorList>
    </citation>
    <scope>NUCLEOTIDE SEQUENCE</scope>
    <source>
        <strain evidence="14">CBS 269.34</strain>
    </source>
</reference>
<evidence type="ECO:0000256" key="10">
    <source>
        <dbReference type="ARBA" id="ARBA00022989"/>
    </source>
</evidence>
<accession>A0A6A6R3V6</accession>
<dbReference type="Proteomes" id="UP000799750">
    <property type="component" value="Unassembled WGS sequence"/>
</dbReference>
<evidence type="ECO:0000256" key="8">
    <source>
        <dbReference type="ARBA" id="ARBA00022741"/>
    </source>
</evidence>
<dbReference type="GO" id="GO:0016263">
    <property type="term" value="F:glycoprotein-N-acetylgalactosamine 3-beta-galactosyltransferase activity"/>
    <property type="evidence" value="ECO:0007669"/>
    <property type="project" value="UniProtKB-EC"/>
</dbReference>
<dbReference type="Pfam" id="PF02434">
    <property type="entry name" value="Fringe"/>
    <property type="match status" value="1"/>
</dbReference>
<keyword evidence="5" id="KW-0328">Glycosyltransferase</keyword>
<evidence type="ECO:0000256" key="3">
    <source>
        <dbReference type="ARBA" id="ARBA00006462"/>
    </source>
</evidence>
<keyword evidence="15" id="KW-1185">Reference proteome</keyword>
<evidence type="ECO:0000256" key="4">
    <source>
        <dbReference type="ARBA" id="ARBA00012557"/>
    </source>
</evidence>
<comment type="subcellular location">
    <subcellularLocation>
        <location evidence="1">Membrane</location>
        <topology evidence="1">Single-pass type II membrane protein</topology>
    </subcellularLocation>
</comment>
<keyword evidence="10 12" id="KW-1133">Transmembrane helix</keyword>
<evidence type="ECO:0000256" key="12">
    <source>
        <dbReference type="SAM" id="Phobius"/>
    </source>
</evidence>
<keyword evidence="6" id="KW-0808">Transferase</keyword>
<dbReference type="InterPro" id="IPR026050">
    <property type="entry name" value="C1GALT1/C1GALT1_chp1"/>
</dbReference>
<gene>
    <name evidence="14" type="ORF">BU16DRAFT_454851</name>
</gene>
<name>A0A6A6R3V6_9PEZI</name>
<evidence type="ECO:0000256" key="2">
    <source>
        <dbReference type="ARBA" id="ARBA00004922"/>
    </source>
</evidence>